<protein>
    <submittedName>
        <fullName evidence="2">N-acetyltransferase</fullName>
    </submittedName>
</protein>
<dbReference type="Pfam" id="PF13302">
    <property type="entry name" value="Acetyltransf_3"/>
    <property type="match status" value="1"/>
</dbReference>
<dbReference type="InterPro" id="IPR016181">
    <property type="entry name" value="Acyl_CoA_acyltransferase"/>
</dbReference>
<gene>
    <name evidence="2" type="ORF">C8259_01060</name>
</gene>
<dbReference type="Gene3D" id="3.40.630.30">
    <property type="match status" value="1"/>
</dbReference>
<dbReference type="SUPFAM" id="SSF55729">
    <property type="entry name" value="Acyl-CoA N-acyltransferases (Nat)"/>
    <property type="match status" value="1"/>
</dbReference>
<dbReference type="PROSITE" id="PS51186">
    <property type="entry name" value="GNAT"/>
    <property type="match status" value="1"/>
</dbReference>
<evidence type="ECO:0000259" key="1">
    <source>
        <dbReference type="PROSITE" id="PS51186"/>
    </source>
</evidence>
<sequence>MTGSFPRSGACFVSSIFPVAEVVTERLVLRRWTRAEIDAVIAGGRLPHWAVDFPAEGDRVVAGLMPDHPAWLAEYGHRLVVERGSGLIVGSIGLFWPPSSGGVEIGYGIVPSRRGHGYATEAAQALTELAFTAPEVHTVFAKVELSNPASVRVLEKSGFRRWTTPTDENVVELRVTRAESDDVRASG</sequence>
<organism evidence="2 3">
    <name type="scientific">Nocardia nova</name>
    <dbReference type="NCBI Taxonomy" id="37330"/>
    <lineage>
        <taxon>Bacteria</taxon>
        <taxon>Bacillati</taxon>
        <taxon>Actinomycetota</taxon>
        <taxon>Actinomycetes</taxon>
        <taxon>Mycobacteriales</taxon>
        <taxon>Nocardiaceae</taxon>
        <taxon>Nocardia</taxon>
    </lineage>
</organism>
<proteinExistence type="predicted"/>
<name>A0A2T2ZE34_9NOCA</name>
<evidence type="ECO:0000313" key="2">
    <source>
        <dbReference type="EMBL" id="PSR65983.1"/>
    </source>
</evidence>
<dbReference type="AlphaFoldDB" id="A0A2T2ZE34"/>
<dbReference type="InterPro" id="IPR000182">
    <property type="entry name" value="GNAT_dom"/>
</dbReference>
<dbReference type="PANTHER" id="PTHR43792:SF13">
    <property type="entry name" value="ACETYLTRANSFERASE"/>
    <property type="match status" value="1"/>
</dbReference>
<dbReference type="EMBL" id="PYHS01000001">
    <property type="protein sequence ID" value="PSR65983.1"/>
    <property type="molecule type" value="Genomic_DNA"/>
</dbReference>
<comment type="caution">
    <text evidence="2">The sequence shown here is derived from an EMBL/GenBank/DDBJ whole genome shotgun (WGS) entry which is preliminary data.</text>
</comment>
<dbReference type="GO" id="GO:0016747">
    <property type="term" value="F:acyltransferase activity, transferring groups other than amino-acyl groups"/>
    <property type="evidence" value="ECO:0007669"/>
    <property type="project" value="InterPro"/>
</dbReference>
<keyword evidence="2" id="KW-0808">Transferase</keyword>
<dbReference type="InterPro" id="IPR051531">
    <property type="entry name" value="N-acetyltransferase"/>
</dbReference>
<dbReference type="Proteomes" id="UP000241647">
    <property type="component" value="Unassembled WGS sequence"/>
</dbReference>
<evidence type="ECO:0000313" key="3">
    <source>
        <dbReference type="Proteomes" id="UP000241647"/>
    </source>
</evidence>
<reference evidence="2 3" key="1">
    <citation type="submission" date="2018-02" db="EMBL/GenBank/DDBJ databases">
        <title>8 Nocardia nova and 1 Nocardia cyriacigeorgica strain used for evolution to TMP-SMX.</title>
        <authorList>
            <person name="Mehta H."/>
            <person name="Weng J."/>
            <person name="Shamoo Y."/>
        </authorList>
    </citation>
    <scope>NUCLEOTIDE SEQUENCE [LARGE SCALE GENOMIC DNA]</scope>
    <source>
        <strain evidence="2 3">ATCC 33727</strain>
    </source>
</reference>
<dbReference type="PANTHER" id="PTHR43792">
    <property type="entry name" value="GNAT FAMILY, PUTATIVE (AFU_ORTHOLOGUE AFUA_3G00765)-RELATED-RELATED"/>
    <property type="match status" value="1"/>
</dbReference>
<feature type="domain" description="N-acetyltransferase" evidence="1">
    <location>
        <begin position="27"/>
        <end position="178"/>
    </location>
</feature>
<accession>A0A2T2ZE34</accession>